<evidence type="ECO:0000259" key="9">
    <source>
        <dbReference type="Pfam" id="PF02878"/>
    </source>
</evidence>
<comment type="cofactor">
    <cofactor evidence="1">
        <name>Mg(2+)</name>
        <dbReference type="ChEBI" id="CHEBI:18420"/>
    </cofactor>
</comment>
<dbReference type="Gene3D" id="3.30.310.50">
    <property type="entry name" value="Alpha-D-phosphohexomutase, C-terminal domain"/>
    <property type="match status" value="1"/>
</dbReference>
<evidence type="ECO:0000256" key="4">
    <source>
        <dbReference type="ARBA" id="ARBA00022723"/>
    </source>
</evidence>
<evidence type="ECO:0000256" key="6">
    <source>
        <dbReference type="ARBA" id="ARBA00023235"/>
    </source>
</evidence>
<evidence type="ECO:0000313" key="12">
    <source>
        <dbReference type="EMBL" id="MSU05372.1"/>
    </source>
</evidence>
<proteinExistence type="inferred from homology"/>
<dbReference type="Proteomes" id="UP000460549">
    <property type="component" value="Unassembled WGS sequence"/>
</dbReference>
<gene>
    <name evidence="12" type="ORF">FYJ80_01045</name>
</gene>
<dbReference type="CDD" id="cd03089">
    <property type="entry name" value="PMM_PGM"/>
    <property type="match status" value="1"/>
</dbReference>
<dbReference type="SUPFAM" id="SSF55957">
    <property type="entry name" value="Phosphoglucomutase, C-terminal domain"/>
    <property type="match status" value="1"/>
</dbReference>
<dbReference type="PANTHER" id="PTHR43771">
    <property type="entry name" value="PHOSPHOMANNOMUTASE"/>
    <property type="match status" value="1"/>
</dbReference>
<dbReference type="Pfam" id="PF00408">
    <property type="entry name" value="PGM_PMM_IV"/>
    <property type="match status" value="1"/>
</dbReference>
<feature type="domain" description="Alpha-D-phosphohexomutase alpha/beta/alpha" evidence="10">
    <location>
        <begin position="150"/>
        <end position="247"/>
    </location>
</feature>
<evidence type="ECO:0000259" key="10">
    <source>
        <dbReference type="Pfam" id="PF02879"/>
    </source>
</evidence>
<evidence type="ECO:0000256" key="2">
    <source>
        <dbReference type="ARBA" id="ARBA00010231"/>
    </source>
</evidence>
<dbReference type="AlphaFoldDB" id="A0A7X2PAV1"/>
<dbReference type="EMBL" id="VUNN01000001">
    <property type="protein sequence ID" value="MSU05372.1"/>
    <property type="molecule type" value="Genomic_DNA"/>
</dbReference>
<name>A0A7X2PAV1_9SPIO</name>
<feature type="domain" description="Alpha-D-phosphohexomutase C-terminal" evidence="8">
    <location>
        <begin position="368"/>
        <end position="441"/>
    </location>
</feature>
<sequence>MGAFKAYDIRGVYNVDFDKNTAYKVGYFLPSLLNASFVAVGRDVRVSSDEIHDALVKGITDSGADVYDLGLATTPMVYFATTFLDASASVQITASHNPPKYNGLKISRKGALPVGGETGLKDLEKLVNEGEVKVAEKKGQVFDRSDVKDSYVEFLRNKVSDLSNLKISMDLSHGMANLVIKDVLKEYNDNIHYLYDHFDGTFPAHEPNPLEVENCKDLMKAVVEDNSDCGVIYDGDADRVMFIDEKGRFIQPDYITAVIGLYYSKSEKGNVLQDIRTSRSTSEYLEKLGFNVTTWKVGHAFAKLKIREINGIFGGELAGHYYFRDFGNCDSGVLASLLVLSVVSDLKRNNKTLSSLIDEIIKYQNSGEVNFKLENKDAAINALYQKYVVEEKANKVLDFDGYRIEFDSWWFNVRKSNTEPYLRIVLEAQTKEEMEKHLKDISDIIHKFN</sequence>
<comment type="caution">
    <text evidence="12">The sequence shown here is derived from an EMBL/GenBank/DDBJ whole genome shotgun (WGS) entry which is preliminary data.</text>
</comment>
<dbReference type="GO" id="GO:0000287">
    <property type="term" value="F:magnesium ion binding"/>
    <property type="evidence" value="ECO:0007669"/>
    <property type="project" value="InterPro"/>
</dbReference>
<keyword evidence="13" id="KW-1185">Reference proteome</keyword>
<dbReference type="InterPro" id="IPR016066">
    <property type="entry name" value="A-D-PHexomutase_CS"/>
</dbReference>
<evidence type="ECO:0000313" key="13">
    <source>
        <dbReference type="Proteomes" id="UP000460549"/>
    </source>
</evidence>
<evidence type="ECO:0000259" key="8">
    <source>
        <dbReference type="Pfam" id="PF00408"/>
    </source>
</evidence>
<dbReference type="GO" id="GO:0005975">
    <property type="term" value="P:carbohydrate metabolic process"/>
    <property type="evidence" value="ECO:0007669"/>
    <property type="project" value="InterPro"/>
</dbReference>
<dbReference type="InterPro" id="IPR005845">
    <property type="entry name" value="A-D-PHexomutase_a/b/a-II"/>
</dbReference>
<evidence type="ECO:0000259" key="11">
    <source>
        <dbReference type="Pfam" id="PF02880"/>
    </source>
</evidence>
<dbReference type="PANTHER" id="PTHR43771:SF1">
    <property type="entry name" value="PHOSPHOMANNOMUTASE"/>
    <property type="match status" value="1"/>
</dbReference>
<evidence type="ECO:0000256" key="7">
    <source>
        <dbReference type="RuleBase" id="RU004326"/>
    </source>
</evidence>
<evidence type="ECO:0000256" key="5">
    <source>
        <dbReference type="ARBA" id="ARBA00022842"/>
    </source>
</evidence>
<dbReference type="Pfam" id="PF02878">
    <property type="entry name" value="PGM_PMM_I"/>
    <property type="match status" value="1"/>
</dbReference>
<keyword evidence="6" id="KW-0413">Isomerase</keyword>
<feature type="domain" description="Alpha-D-phosphohexomutase alpha/beta/alpha" evidence="9">
    <location>
        <begin position="3"/>
        <end position="129"/>
    </location>
</feature>
<dbReference type="Pfam" id="PF02879">
    <property type="entry name" value="PGM_PMM_II"/>
    <property type="match status" value="1"/>
</dbReference>
<dbReference type="InterPro" id="IPR005843">
    <property type="entry name" value="A-D-PHexomutase_C"/>
</dbReference>
<keyword evidence="4 7" id="KW-0479">Metal-binding</keyword>
<dbReference type="Pfam" id="PF02880">
    <property type="entry name" value="PGM_PMM_III"/>
    <property type="match status" value="1"/>
</dbReference>
<keyword evidence="5 7" id="KW-0460">Magnesium</keyword>
<dbReference type="InterPro" id="IPR005841">
    <property type="entry name" value="Alpha-D-phosphohexomutase_SF"/>
</dbReference>
<dbReference type="RefSeq" id="WP_154424268.1">
    <property type="nucleotide sequence ID" value="NZ_VUNN01000001.1"/>
</dbReference>
<evidence type="ECO:0000256" key="3">
    <source>
        <dbReference type="ARBA" id="ARBA00022553"/>
    </source>
</evidence>
<dbReference type="Gene3D" id="3.40.120.10">
    <property type="entry name" value="Alpha-D-Glucose-1,6-Bisphosphate, subunit A, domain 3"/>
    <property type="match status" value="3"/>
</dbReference>
<protein>
    <submittedName>
        <fullName evidence="12">Phosphomannomutase/phosphoglucomutase</fullName>
    </submittedName>
</protein>
<reference evidence="12 13" key="1">
    <citation type="submission" date="2019-08" db="EMBL/GenBank/DDBJ databases">
        <title>In-depth cultivation of the pig gut microbiome towards novel bacterial diversity and tailored functional studies.</title>
        <authorList>
            <person name="Wylensek D."/>
            <person name="Hitch T.C.A."/>
            <person name="Clavel T."/>
        </authorList>
    </citation>
    <scope>NUCLEOTIDE SEQUENCE [LARGE SCALE GENOMIC DNA]</scope>
    <source>
        <strain evidence="12 13">NM-380-WT-3C1</strain>
    </source>
</reference>
<dbReference type="SUPFAM" id="SSF53738">
    <property type="entry name" value="Phosphoglucomutase, first 3 domains"/>
    <property type="match status" value="3"/>
</dbReference>
<dbReference type="InterPro" id="IPR005844">
    <property type="entry name" value="A-D-PHexomutase_a/b/a-I"/>
</dbReference>
<keyword evidence="3" id="KW-0597">Phosphoprotein</keyword>
<accession>A0A7X2PAV1</accession>
<organism evidence="12 13">
    <name type="scientific">Bullifex porci</name>
    <dbReference type="NCBI Taxonomy" id="2606638"/>
    <lineage>
        <taxon>Bacteria</taxon>
        <taxon>Pseudomonadati</taxon>
        <taxon>Spirochaetota</taxon>
        <taxon>Spirochaetia</taxon>
        <taxon>Spirochaetales</taxon>
        <taxon>Spirochaetaceae</taxon>
        <taxon>Bullifex</taxon>
    </lineage>
</organism>
<dbReference type="PROSITE" id="PS00710">
    <property type="entry name" value="PGM_PMM"/>
    <property type="match status" value="1"/>
</dbReference>
<dbReference type="GO" id="GO:0016868">
    <property type="term" value="F:intramolecular phosphotransferase activity"/>
    <property type="evidence" value="ECO:0007669"/>
    <property type="project" value="InterPro"/>
</dbReference>
<comment type="similarity">
    <text evidence="2 7">Belongs to the phosphohexose mutase family.</text>
</comment>
<dbReference type="InterPro" id="IPR016055">
    <property type="entry name" value="A-D-PHexomutase_a/b/a-I/II/III"/>
</dbReference>
<dbReference type="PRINTS" id="PR00509">
    <property type="entry name" value="PGMPMM"/>
</dbReference>
<feature type="domain" description="Alpha-D-phosphohexomutase alpha/beta/alpha" evidence="11">
    <location>
        <begin position="252"/>
        <end position="361"/>
    </location>
</feature>
<dbReference type="InterPro" id="IPR036900">
    <property type="entry name" value="A-D-PHexomutase_C_sf"/>
</dbReference>
<evidence type="ECO:0000256" key="1">
    <source>
        <dbReference type="ARBA" id="ARBA00001946"/>
    </source>
</evidence>
<dbReference type="InterPro" id="IPR005846">
    <property type="entry name" value="A-D-PHexomutase_a/b/a-III"/>
</dbReference>